<dbReference type="SMART" id="SM00159">
    <property type="entry name" value="PTX"/>
    <property type="match status" value="1"/>
</dbReference>
<evidence type="ECO:0000256" key="1">
    <source>
        <dbReference type="ARBA" id="ARBA00004613"/>
    </source>
</evidence>
<dbReference type="KEGG" id="acs:100555823"/>
<evidence type="ECO:0000256" key="8">
    <source>
        <dbReference type="ARBA" id="ARBA00038102"/>
    </source>
</evidence>
<dbReference type="Pfam" id="PF00354">
    <property type="entry name" value="Pentaxin"/>
    <property type="match status" value="1"/>
</dbReference>
<keyword evidence="3" id="KW-0964">Secreted</keyword>
<evidence type="ECO:0000256" key="9">
    <source>
        <dbReference type="PROSITE-ProRule" id="PRU01172"/>
    </source>
</evidence>
<feature type="domain" description="Pentraxin (PTX)" evidence="11">
    <location>
        <begin position="24"/>
        <end position="226"/>
    </location>
</feature>
<evidence type="ECO:0000259" key="11">
    <source>
        <dbReference type="PROSITE" id="PS51828"/>
    </source>
</evidence>
<reference evidence="12" key="2">
    <citation type="submission" date="2025-08" db="UniProtKB">
        <authorList>
            <consortium name="Ensembl"/>
        </authorList>
    </citation>
    <scope>IDENTIFICATION</scope>
</reference>
<evidence type="ECO:0000256" key="2">
    <source>
        <dbReference type="ARBA" id="ARBA00022486"/>
    </source>
</evidence>
<feature type="chain" id="PRO_5033113699" description="Pentraxin family member" evidence="10">
    <location>
        <begin position="20"/>
        <end position="233"/>
    </location>
</feature>
<dbReference type="GO" id="GO:0001849">
    <property type="term" value="F:complement component C1q complex binding"/>
    <property type="evidence" value="ECO:0000318"/>
    <property type="project" value="GO_Central"/>
</dbReference>
<dbReference type="InterPro" id="IPR030476">
    <property type="entry name" value="Pentaxin_CS"/>
</dbReference>
<evidence type="ECO:0000313" key="12">
    <source>
        <dbReference type="Ensembl" id="ENSACAP00000014661.4"/>
    </source>
</evidence>
<keyword evidence="13" id="KW-1185">Reference proteome</keyword>
<dbReference type="PANTHER" id="PTHR45869">
    <property type="entry name" value="C-REACTIVE PROTEIN-RELATED"/>
    <property type="match status" value="1"/>
</dbReference>
<dbReference type="PANTHER" id="PTHR45869:SF7">
    <property type="entry name" value="C-REACTIVE PROTEIN"/>
    <property type="match status" value="1"/>
</dbReference>
<comment type="similarity">
    <text evidence="8 10">Belongs to the pentraxin family.</text>
</comment>
<keyword evidence="7" id="KW-1015">Disulfide bond</keyword>
<dbReference type="Bgee" id="ENSACAG00000014930">
    <property type="expression patterns" value="Expressed in liver and 3 other cell types or tissues"/>
</dbReference>
<dbReference type="PROSITE" id="PS00289">
    <property type="entry name" value="PTX_1"/>
    <property type="match status" value="1"/>
</dbReference>
<evidence type="ECO:0000256" key="3">
    <source>
        <dbReference type="ARBA" id="ARBA00022525"/>
    </source>
</evidence>
<accession>H9GLP1</accession>
<evidence type="ECO:0000256" key="10">
    <source>
        <dbReference type="RuleBase" id="RU362112"/>
    </source>
</evidence>
<evidence type="ECO:0000313" key="13">
    <source>
        <dbReference type="Proteomes" id="UP000001646"/>
    </source>
</evidence>
<comment type="subcellular location">
    <subcellularLocation>
        <location evidence="1 10">Secreted</location>
    </subcellularLocation>
</comment>
<dbReference type="GO" id="GO:0005615">
    <property type="term" value="C:extracellular space"/>
    <property type="evidence" value="ECO:0000318"/>
    <property type="project" value="GO_Central"/>
</dbReference>
<dbReference type="GeneTree" id="ENSGT01100000263515"/>
<comment type="cofactor">
    <cofactor evidence="10">
        <name>Ca(2+)</name>
        <dbReference type="ChEBI" id="CHEBI:29108"/>
    </cofactor>
    <text evidence="10">Binds 2 calcium ions per subunit.</text>
</comment>
<dbReference type="HOGENOM" id="CLU_032051_2_0_1"/>
<dbReference type="OrthoDB" id="547680at2759"/>
<protein>
    <recommendedName>
        <fullName evidence="10">Pentraxin family member</fullName>
    </recommendedName>
</protein>
<dbReference type="SUPFAM" id="SSF49899">
    <property type="entry name" value="Concanavalin A-like lectins/glucanases"/>
    <property type="match status" value="1"/>
</dbReference>
<dbReference type="PROSITE" id="PS51828">
    <property type="entry name" value="PTX_2"/>
    <property type="match status" value="1"/>
</dbReference>
<dbReference type="InterPro" id="IPR013320">
    <property type="entry name" value="ConA-like_dom_sf"/>
</dbReference>
<dbReference type="GO" id="GO:0045087">
    <property type="term" value="P:innate immune response"/>
    <property type="evidence" value="ECO:0000318"/>
    <property type="project" value="GO_Central"/>
</dbReference>
<dbReference type="InterPro" id="IPR051005">
    <property type="entry name" value="Pentraxin_domain"/>
</dbReference>
<dbReference type="InParanoid" id="H9GLP1"/>
<name>H9GLP1_ANOCA</name>
<comment type="caution">
    <text evidence="9">Lacks conserved residue(s) required for the propagation of feature annotation.</text>
</comment>
<sequence>METLHLFLLIFASLLGTFAQEDLQEKVFVFPVPSNSAAVVLTAPISQPLTSFTICLRYYSLLAREYGLFSYATKKSDNQLLIFKPKPNQYRLYLGAVDVTFILPEKRDSKPGWEHICVSWESATGLVALWLDGEPLPRMGLQKGHSINPEASIVLGQDQDSFGGGFVASQSFVGEMKDVYMWNRVLNADEVGLVLSDYVLSDSLINWRALNYEIKGYVVLQPCQTPSPYGVQS</sequence>
<comment type="subunit">
    <text evidence="10">Homopentamer. Pentaxin (or pentraxin) have a discoid arrangement of 5 non-covalently bound subunits.</text>
</comment>
<evidence type="ECO:0000256" key="5">
    <source>
        <dbReference type="ARBA" id="ARBA00022729"/>
    </source>
</evidence>
<evidence type="ECO:0000256" key="7">
    <source>
        <dbReference type="ARBA" id="ARBA00023157"/>
    </source>
</evidence>
<keyword evidence="5 10" id="KW-0732">Signal</keyword>
<keyword evidence="2" id="KW-0011">Acute phase</keyword>
<dbReference type="PRINTS" id="PR00895">
    <property type="entry name" value="PENTAXIN"/>
</dbReference>
<dbReference type="eggNOG" id="ENOG502S201">
    <property type="taxonomic scope" value="Eukaryota"/>
</dbReference>
<reference evidence="12" key="1">
    <citation type="submission" date="2009-12" db="EMBL/GenBank/DDBJ databases">
        <title>The Genome Sequence of Anolis carolinensis (Green Anole Lizard).</title>
        <authorList>
            <consortium name="The Genome Sequencing Platform"/>
            <person name="Di Palma F."/>
            <person name="Alfoldi J."/>
            <person name="Heiman D."/>
            <person name="Young S."/>
            <person name="Grabherr M."/>
            <person name="Johnson J."/>
            <person name="Lander E.S."/>
            <person name="Lindblad-Toh K."/>
        </authorList>
    </citation>
    <scope>NUCLEOTIDE SEQUENCE [LARGE SCALE GENOMIC DNA]</scope>
    <source>
        <strain evidence="12">JBL SC #1</strain>
    </source>
</reference>
<dbReference type="InterPro" id="IPR001759">
    <property type="entry name" value="PTX_dom"/>
</dbReference>
<dbReference type="AlphaFoldDB" id="H9GLP1"/>
<keyword evidence="4 10" id="KW-0479">Metal-binding</keyword>
<dbReference type="FunFam" id="2.60.120.200:FF:000070">
    <property type="entry name" value="Serum amyloid P-component"/>
    <property type="match status" value="1"/>
</dbReference>
<dbReference type="Proteomes" id="UP000001646">
    <property type="component" value="Unplaced"/>
</dbReference>
<dbReference type="CDD" id="cd00152">
    <property type="entry name" value="PTX"/>
    <property type="match status" value="1"/>
</dbReference>
<dbReference type="Gene3D" id="2.60.120.200">
    <property type="match status" value="1"/>
</dbReference>
<dbReference type="GO" id="GO:0046872">
    <property type="term" value="F:metal ion binding"/>
    <property type="evidence" value="ECO:0007669"/>
    <property type="project" value="UniProtKB-KW"/>
</dbReference>
<evidence type="ECO:0000256" key="4">
    <source>
        <dbReference type="ARBA" id="ARBA00022723"/>
    </source>
</evidence>
<keyword evidence="6 10" id="KW-0106">Calcium</keyword>
<dbReference type="GO" id="GO:0006953">
    <property type="term" value="P:acute-phase response"/>
    <property type="evidence" value="ECO:0000318"/>
    <property type="project" value="GO_Central"/>
</dbReference>
<evidence type="ECO:0000256" key="6">
    <source>
        <dbReference type="ARBA" id="ARBA00022837"/>
    </source>
</evidence>
<organism evidence="12 13">
    <name type="scientific">Anolis carolinensis</name>
    <name type="common">Green anole</name>
    <name type="synonym">American chameleon</name>
    <dbReference type="NCBI Taxonomy" id="28377"/>
    <lineage>
        <taxon>Eukaryota</taxon>
        <taxon>Metazoa</taxon>
        <taxon>Chordata</taxon>
        <taxon>Craniata</taxon>
        <taxon>Vertebrata</taxon>
        <taxon>Euteleostomi</taxon>
        <taxon>Lepidosauria</taxon>
        <taxon>Squamata</taxon>
        <taxon>Bifurcata</taxon>
        <taxon>Unidentata</taxon>
        <taxon>Episquamata</taxon>
        <taxon>Toxicofera</taxon>
        <taxon>Iguania</taxon>
        <taxon>Dactyloidae</taxon>
        <taxon>Anolis</taxon>
    </lineage>
</organism>
<proteinExistence type="inferred from homology"/>
<reference evidence="12" key="3">
    <citation type="submission" date="2025-09" db="UniProtKB">
        <authorList>
            <consortium name="Ensembl"/>
        </authorList>
    </citation>
    <scope>IDENTIFICATION</scope>
</reference>
<feature type="signal peptide" evidence="10">
    <location>
        <begin position="1"/>
        <end position="19"/>
    </location>
</feature>
<dbReference type="Ensembl" id="ENSACAT00000014958.4">
    <property type="protein sequence ID" value="ENSACAP00000014661.4"/>
    <property type="gene ID" value="ENSACAG00000040472.1"/>
</dbReference>